<dbReference type="RefSeq" id="XP_047741434.1">
    <property type="nucleotide sequence ID" value="XM_047885478.1"/>
</dbReference>
<organism evidence="4 5">
    <name type="scientific">Hyalella azteca</name>
    <name type="common">Amphipod</name>
    <dbReference type="NCBI Taxonomy" id="294128"/>
    <lineage>
        <taxon>Eukaryota</taxon>
        <taxon>Metazoa</taxon>
        <taxon>Ecdysozoa</taxon>
        <taxon>Arthropoda</taxon>
        <taxon>Crustacea</taxon>
        <taxon>Multicrustacea</taxon>
        <taxon>Malacostraca</taxon>
        <taxon>Eumalacostraca</taxon>
        <taxon>Peracarida</taxon>
        <taxon>Amphipoda</taxon>
        <taxon>Senticaudata</taxon>
        <taxon>Talitrida</taxon>
        <taxon>Talitroidea</taxon>
        <taxon>Hyalellidae</taxon>
        <taxon>Hyalella</taxon>
    </lineage>
</organism>
<dbReference type="SUPFAM" id="SSF56496">
    <property type="entry name" value="Fibrinogen C-terminal domain-like"/>
    <property type="match status" value="1"/>
</dbReference>
<evidence type="ECO:0000313" key="5">
    <source>
        <dbReference type="RefSeq" id="XP_047741434.1"/>
    </source>
</evidence>
<sequence>MAAINNLMLFIFLHITSVIAGDETFSEISIPDEAHSAHLLVNPQIAPNYSDDFPNNDLGIDYQAKRNSPQASEFSNSVHFGNLENNLNLRPDSYSSKASKTVEDLHFNHGQSSGNDHIASETESRSPEPSQFAPNRPIDSLKLDPDSSTTQPKNPNLDLSSSLRRSRRSGDRWATSMSDTDDRFERAAISSHPSDNQLHRQRTKNRDARRRKVRVTEVEDLVKEAIAATVSSALRQELEPLHTALRIVKLDTFTEGIVRQLSTLEHIQSKLLTEYGEMREAVSQASRNAQELAVQIIGLEAKIASLAADAASSKKDEPPSSTRSSSSSSAESGGGPAKTEELKAVLMQASAAFSARLTATERRFKDDLGTLESRLSETVKRSQLALDSRLLSISSDTSRLVNKTSRDVVDAASDNKHGLFSVDDTSGQSTKFPFGPGRPFGPSFSLPRAFPSPSVSPLQESKATRDDFLLDQAGSQSESTARTDHLTDSLTLQPFPSWGRAEMVNLAVVTRLAAEIATRISKDALRNEHIHQLTSSGDYVLRIELEDWAEERRWATYEHFYLTGETT</sequence>
<evidence type="ECO:0000256" key="1">
    <source>
        <dbReference type="SAM" id="MobiDB-lite"/>
    </source>
</evidence>
<dbReference type="OrthoDB" id="6145874at2759"/>
<evidence type="ECO:0000259" key="3">
    <source>
        <dbReference type="Pfam" id="PF00147"/>
    </source>
</evidence>
<keyword evidence="4" id="KW-1185">Reference proteome</keyword>
<feature type="domain" description="Fibrinogen C-terminal" evidence="3">
    <location>
        <begin position="525"/>
        <end position="566"/>
    </location>
</feature>
<accession>A0A979FYF0</accession>
<feature type="chain" id="PRO_5038100057" evidence="2">
    <location>
        <begin position="22"/>
        <end position="567"/>
    </location>
</feature>
<feature type="region of interest" description="Disordered" evidence="1">
    <location>
        <begin position="106"/>
        <end position="211"/>
    </location>
</feature>
<reference evidence="5" key="1">
    <citation type="submission" date="2025-08" db="UniProtKB">
        <authorList>
            <consortium name="RefSeq"/>
        </authorList>
    </citation>
    <scope>IDENTIFICATION</scope>
    <source>
        <tissue evidence="5">Whole organism</tissue>
    </source>
</reference>
<evidence type="ECO:0000313" key="4">
    <source>
        <dbReference type="Proteomes" id="UP000694843"/>
    </source>
</evidence>
<keyword evidence="2" id="KW-0732">Signal</keyword>
<proteinExistence type="predicted"/>
<protein>
    <submittedName>
        <fullName evidence="5">Uncharacterized protein LOC108672001</fullName>
    </submittedName>
</protein>
<evidence type="ECO:0000256" key="2">
    <source>
        <dbReference type="SAM" id="SignalP"/>
    </source>
</evidence>
<dbReference type="InterPro" id="IPR036056">
    <property type="entry name" value="Fibrinogen-like_C"/>
</dbReference>
<dbReference type="Proteomes" id="UP000694843">
    <property type="component" value="Unplaced"/>
</dbReference>
<feature type="region of interest" description="Disordered" evidence="1">
    <location>
        <begin position="310"/>
        <end position="339"/>
    </location>
</feature>
<dbReference type="AlphaFoldDB" id="A0A979FYF0"/>
<dbReference type="GeneID" id="108672001"/>
<dbReference type="InterPro" id="IPR002181">
    <property type="entry name" value="Fibrinogen_a/b/g_C_dom"/>
</dbReference>
<dbReference type="Gene3D" id="3.90.215.10">
    <property type="entry name" value="Gamma Fibrinogen, chain A, domain 1"/>
    <property type="match status" value="1"/>
</dbReference>
<gene>
    <name evidence="5" type="primary">LOC108672001</name>
</gene>
<dbReference type="Pfam" id="PF00147">
    <property type="entry name" value="Fibrinogen_C"/>
    <property type="match status" value="1"/>
</dbReference>
<feature type="signal peptide" evidence="2">
    <location>
        <begin position="1"/>
        <end position="21"/>
    </location>
</feature>
<name>A0A979FYF0_HYAAZ</name>
<dbReference type="InterPro" id="IPR014716">
    <property type="entry name" value="Fibrinogen_a/b/g_C_1"/>
</dbReference>
<feature type="compositionally biased region" description="Low complexity" evidence="1">
    <location>
        <begin position="319"/>
        <end position="331"/>
    </location>
</feature>
<dbReference type="KEGG" id="hazt:108672001"/>
<feature type="compositionally biased region" description="Basic residues" evidence="1">
    <location>
        <begin position="199"/>
        <end position="211"/>
    </location>
</feature>